<proteinExistence type="predicted"/>
<name>W7Y8X9_9BACT</name>
<evidence type="ECO:0000313" key="2">
    <source>
        <dbReference type="Proteomes" id="UP000019402"/>
    </source>
</evidence>
<protein>
    <recommendedName>
        <fullName evidence="3">STAS/SEC14 domain-containing protein</fullName>
    </recommendedName>
</protein>
<evidence type="ECO:0000313" key="1">
    <source>
        <dbReference type="EMBL" id="GAF04722.1"/>
    </source>
</evidence>
<gene>
    <name evidence="1" type="ORF">JCM21142_93439</name>
</gene>
<sequence length="128" mass="14952">MDITVREDMMEIEIDRFVTIEDIVEAVNRYADGFDRLPSNHKLVINATKCRSNIRLRDLSKLDEVNRLLSERFDLLKVAILLSDPMYTAICMVYQQLIKSDRYFVQVFSTRSAAYSWLGKDVYSAKEC</sequence>
<keyword evidence="2" id="KW-1185">Reference proteome</keyword>
<comment type="caution">
    <text evidence="1">The sequence shown here is derived from an EMBL/GenBank/DDBJ whole genome shotgun (WGS) entry which is preliminary data.</text>
</comment>
<dbReference type="Proteomes" id="UP000019402">
    <property type="component" value="Unassembled WGS sequence"/>
</dbReference>
<dbReference type="OrthoDB" id="1121949at2"/>
<evidence type="ECO:0008006" key="3">
    <source>
        <dbReference type="Google" id="ProtNLM"/>
    </source>
</evidence>
<dbReference type="RefSeq" id="WP_044262790.1">
    <property type="nucleotide sequence ID" value="NZ_BAMD01000054.1"/>
</dbReference>
<reference evidence="1 2" key="1">
    <citation type="journal article" date="2014" name="Genome Announc.">
        <title>Draft Genome Sequence of Cytophaga fermentans JCM 21142T, a Facultative Anaerobe Isolated from Marine Mud.</title>
        <authorList>
            <person name="Starns D."/>
            <person name="Oshima K."/>
            <person name="Suda W."/>
            <person name="Iino T."/>
            <person name="Yuki M."/>
            <person name="Inoue J."/>
            <person name="Kitamura K."/>
            <person name="Iida T."/>
            <person name="Darby A."/>
            <person name="Hattori M."/>
            <person name="Ohkuma M."/>
        </authorList>
    </citation>
    <scope>NUCLEOTIDE SEQUENCE [LARGE SCALE GENOMIC DNA]</scope>
    <source>
        <strain evidence="1 2">JCM 21142</strain>
    </source>
</reference>
<dbReference type="EMBL" id="BAMD01000054">
    <property type="protein sequence ID" value="GAF04722.1"/>
    <property type="molecule type" value="Genomic_DNA"/>
</dbReference>
<organism evidence="1 2">
    <name type="scientific">Saccharicrinis fermentans DSM 9555 = JCM 21142</name>
    <dbReference type="NCBI Taxonomy" id="869213"/>
    <lineage>
        <taxon>Bacteria</taxon>
        <taxon>Pseudomonadati</taxon>
        <taxon>Bacteroidota</taxon>
        <taxon>Bacteroidia</taxon>
        <taxon>Marinilabiliales</taxon>
        <taxon>Marinilabiliaceae</taxon>
        <taxon>Saccharicrinis</taxon>
    </lineage>
</organism>
<accession>W7Y8X9</accession>
<dbReference type="AlphaFoldDB" id="W7Y8X9"/>